<dbReference type="GO" id="GO:0016231">
    <property type="term" value="F:beta-N-acetylglucosaminidase activity"/>
    <property type="evidence" value="ECO:0007669"/>
    <property type="project" value="TreeGrafter"/>
</dbReference>
<feature type="domain" description="Glycoside hydrolase family 20 catalytic" evidence="10">
    <location>
        <begin position="237"/>
        <end position="586"/>
    </location>
</feature>
<dbReference type="InterPro" id="IPR029018">
    <property type="entry name" value="Hex-like_dom2"/>
</dbReference>
<dbReference type="PRINTS" id="PR00738">
    <property type="entry name" value="GLHYDRLASE20"/>
</dbReference>
<keyword evidence="6 7" id="KW-0326">Glycosidase</keyword>
<keyword evidence="9" id="KW-1133">Transmembrane helix</keyword>
<keyword evidence="5" id="KW-0325">Glycoprotein</keyword>
<keyword evidence="3" id="KW-0732">Signal</keyword>
<dbReference type="KEGG" id="csol:105368113"/>
<feature type="transmembrane region" description="Helical" evidence="9">
    <location>
        <begin position="21"/>
        <end position="45"/>
    </location>
</feature>
<protein>
    <recommendedName>
        <fullName evidence="7">Beta-hexosaminidase</fullName>
        <ecNumber evidence="7">3.2.1.52</ecNumber>
    </recommendedName>
</protein>
<keyword evidence="4 7" id="KW-0378">Hydrolase</keyword>
<proteinExistence type="inferred from homology"/>
<gene>
    <name evidence="13" type="primary">LOC105368113</name>
</gene>
<evidence type="ECO:0000256" key="7">
    <source>
        <dbReference type="PIRNR" id="PIRNR001093"/>
    </source>
</evidence>
<dbReference type="AlphaFoldDB" id="A0AAJ7E2E3"/>
<keyword evidence="9" id="KW-0812">Transmembrane</keyword>
<dbReference type="CTD" id="38528"/>
<dbReference type="Pfam" id="PF00728">
    <property type="entry name" value="Glyco_hydro_20"/>
    <property type="match status" value="1"/>
</dbReference>
<evidence type="ECO:0000256" key="1">
    <source>
        <dbReference type="ARBA" id="ARBA00001231"/>
    </source>
</evidence>
<evidence type="ECO:0000256" key="9">
    <source>
        <dbReference type="SAM" id="Phobius"/>
    </source>
</evidence>
<dbReference type="SUPFAM" id="SSF55545">
    <property type="entry name" value="beta-N-acetylhexosaminidase-like domain"/>
    <property type="match status" value="1"/>
</dbReference>
<evidence type="ECO:0000256" key="4">
    <source>
        <dbReference type="ARBA" id="ARBA00022801"/>
    </source>
</evidence>
<evidence type="ECO:0000256" key="8">
    <source>
        <dbReference type="PIRSR" id="PIRSR001093-1"/>
    </source>
</evidence>
<comment type="catalytic activity">
    <reaction evidence="1 7">
        <text>Hydrolysis of terminal non-reducing N-acetyl-D-hexosamine residues in N-acetyl-beta-D-hexosaminides.</text>
        <dbReference type="EC" id="3.2.1.52"/>
    </reaction>
</comment>
<organism evidence="12 13">
    <name type="scientific">Ceratosolen solmsi marchali</name>
    <dbReference type="NCBI Taxonomy" id="326594"/>
    <lineage>
        <taxon>Eukaryota</taxon>
        <taxon>Metazoa</taxon>
        <taxon>Ecdysozoa</taxon>
        <taxon>Arthropoda</taxon>
        <taxon>Hexapoda</taxon>
        <taxon>Insecta</taxon>
        <taxon>Pterygota</taxon>
        <taxon>Neoptera</taxon>
        <taxon>Endopterygota</taxon>
        <taxon>Hymenoptera</taxon>
        <taxon>Apocrita</taxon>
        <taxon>Proctotrupomorpha</taxon>
        <taxon>Chalcidoidea</taxon>
        <taxon>Agaonidae</taxon>
        <taxon>Agaoninae</taxon>
        <taxon>Ceratosolen</taxon>
    </lineage>
</organism>
<evidence type="ECO:0000256" key="6">
    <source>
        <dbReference type="ARBA" id="ARBA00023295"/>
    </source>
</evidence>
<feature type="domain" description="Beta-hexosaminidase eukaryotic type N-terminal" evidence="11">
    <location>
        <begin position="93"/>
        <end position="213"/>
    </location>
</feature>
<dbReference type="FunFam" id="3.20.20.80:FF:000063">
    <property type="entry name" value="Beta-hexosaminidase"/>
    <property type="match status" value="1"/>
</dbReference>
<comment type="similarity">
    <text evidence="2 7">Belongs to the glycosyl hydrolase 20 family.</text>
</comment>
<keyword evidence="12" id="KW-1185">Reference proteome</keyword>
<evidence type="ECO:0000256" key="5">
    <source>
        <dbReference type="ARBA" id="ARBA00023180"/>
    </source>
</evidence>
<keyword evidence="9" id="KW-0472">Membrane</keyword>
<dbReference type="Gene3D" id="3.30.379.10">
    <property type="entry name" value="Chitobiase/beta-hexosaminidase domain 2-like"/>
    <property type="match status" value="1"/>
</dbReference>
<dbReference type="GeneID" id="105368113"/>
<evidence type="ECO:0000259" key="10">
    <source>
        <dbReference type="Pfam" id="PF00728"/>
    </source>
</evidence>
<dbReference type="CDD" id="cd06562">
    <property type="entry name" value="GH20_HexA_HexB-like"/>
    <property type="match status" value="1"/>
</dbReference>
<dbReference type="Pfam" id="PF14845">
    <property type="entry name" value="Glycohydro_20b2"/>
    <property type="match status" value="1"/>
</dbReference>
<dbReference type="InterPro" id="IPR015883">
    <property type="entry name" value="Glyco_hydro_20_cat"/>
</dbReference>
<name>A0AAJ7E2E3_9HYME</name>
<dbReference type="RefSeq" id="XP_011505330.1">
    <property type="nucleotide sequence ID" value="XM_011507028.1"/>
</dbReference>
<evidence type="ECO:0000313" key="13">
    <source>
        <dbReference type="RefSeq" id="XP_011505330.1"/>
    </source>
</evidence>
<feature type="active site" description="Proton donor" evidence="8">
    <location>
        <position position="397"/>
    </location>
</feature>
<dbReference type="InterPro" id="IPR029019">
    <property type="entry name" value="HEX_eukaryotic_N"/>
</dbReference>
<dbReference type="GO" id="GO:0005886">
    <property type="term" value="C:plasma membrane"/>
    <property type="evidence" value="ECO:0007669"/>
    <property type="project" value="TreeGrafter"/>
</dbReference>
<dbReference type="InterPro" id="IPR017853">
    <property type="entry name" value="GH"/>
</dbReference>
<dbReference type="PANTHER" id="PTHR22600:SF26">
    <property type="entry name" value="BETA-N-ACETYLHEXOSAMINIDASE"/>
    <property type="match status" value="1"/>
</dbReference>
<dbReference type="GO" id="GO:0030203">
    <property type="term" value="P:glycosaminoglycan metabolic process"/>
    <property type="evidence" value="ECO:0007669"/>
    <property type="project" value="TreeGrafter"/>
</dbReference>
<dbReference type="EC" id="3.2.1.52" evidence="7"/>
<accession>A0AAJ7E2E3</accession>
<dbReference type="PIRSF" id="PIRSF001093">
    <property type="entry name" value="B-hxosamndse_ab_euk"/>
    <property type="match status" value="1"/>
</dbReference>
<sequence length="629" mass="72095">MKARIVKLFCRKRIRGPRRHVQLLVATSAVIMMVLFFLIFVRFFGGVASNNPGSPWYYYCESGICKKAEIIENVTSPLCLGICQLFCGEVGGIWPKPTGHTSFGNYMAKLNPYEITLSGVDFGSITGQLIQENVNKLKQNIMNLASIDTIKKGGYSLILNIIGQFNNEAPILTINTSENYTINIYQKDNKLYADISSATYFGIRHAIETLSQLIVYDDLYGEIKITRDVYIQDGPVFPYRGILLDTARNFIDKATILRTIEAMSMSKLNTFHWHITDSHSFPYSSRTWPNMPRYGAYSSAKIYTEKDIKEIINFGILNGVRVIPEFDAPAHIGEGWQWVGHNSTVCFKAEPWQQYCVEPPCGQLNPTSEKVYEILEGIYTDMLRDFQPDFFHMGGDEVSIKCWNSSNLIKDWMIDHGLDFSETSFYKLWNYFQSKAYETLIKANNGNKLPVILWTSGLTNEDNLQFLDPKKYIIQIWTTKTDNTIGRLIKNDFRVIFSNYDALYLDCGFGAWIGEGNNWCAPYKAWQNIYENSPMKILENQGFSKKHKHLVLGSEAALWSEQVDSTSVDSRLWPRSAALAERLWSDPSSSWIHAEQRMLKHRERLVQRGILADSLEPEWCLQNQGHCYL</sequence>
<evidence type="ECO:0000259" key="11">
    <source>
        <dbReference type="Pfam" id="PF14845"/>
    </source>
</evidence>
<evidence type="ECO:0000313" key="12">
    <source>
        <dbReference type="Proteomes" id="UP000695007"/>
    </source>
</evidence>
<dbReference type="Proteomes" id="UP000695007">
    <property type="component" value="Unplaced"/>
</dbReference>
<dbReference type="Gene3D" id="3.20.20.80">
    <property type="entry name" value="Glycosidases"/>
    <property type="match status" value="1"/>
</dbReference>
<reference evidence="13" key="1">
    <citation type="submission" date="2025-08" db="UniProtKB">
        <authorList>
            <consortium name="RefSeq"/>
        </authorList>
    </citation>
    <scope>IDENTIFICATION</scope>
</reference>
<dbReference type="GO" id="GO:0005975">
    <property type="term" value="P:carbohydrate metabolic process"/>
    <property type="evidence" value="ECO:0007669"/>
    <property type="project" value="InterPro"/>
</dbReference>
<evidence type="ECO:0000256" key="2">
    <source>
        <dbReference type="ARBA" id="ARBA00006285"/>
    </source>
</evidence>
<dbReference type="SUPFAM" id="SSF51445">
    <property type="entry name" value="(Trans)glycosidases"/>
    <property type="match status" value="1"/>
</dbReference>
<dbReference type="PANTHER" id="PTHR22600">
    <property type="entry name" value="BETA-HEXOSAMINIDASE"/>
    <property type="match status" value="1"/>
</dbReference>
<dbReference type="InterPro" id="IPR025705">
    <property type="entry name" value="Beta_hexosaminidase_sua/sub"/>
</dbReference>
<evidence type="ECO:0000256" key="3">
    <source>
        <dbReference type="ARBA" id="ARBA00022729"/>
    </source>
</evidence>